<feature type="non-terminal residue" evidence="1">
    <location>
        <position position="1"/>
    </location>
</feature>
<comment type="caution">
    <text evidence="1">The sequence shown here is derived from an EMBL/GenBank/DDBJ whole genome shotgun (WGS) entry which is preliminary data.</text>
</comment>
<dbReference type="EMBL" id="JACGWS010000032">
    <property type="protein sequence ID" value="MBC8757723.1"/>
    <property type="molecule type" value="Genomic_DNA"/>
</dbReference>
<protein>
    <submittedName>
        <fullName evidence="1">T9SS type B sorting domain-containing protein</fullName>
    </submittedName>
</protein>
<gene>
    <name evidence="1" type="ORF">H2O64_23875</name>
</gene>
<keyword evidence="2" id="KW-1185">Reference proteome</keyword>
<proteinExistence type="predicted"/>
<evidence type="ECO:0000313" key="1">
    <source>
        <dbReference type="EMBL" id="MBC8757723.1"/>
    </source>
</evidence>
<dbReference type="RefSeq" id="WP_187564763.1">
    <property type="nucleotide sequence ID" value="NZ_JACGWS010000032.1"/>
</dbReference>
<dbReference type="NCBIfam" id="TIGR04131">
    <property type="entry name" value="Bac_Flav_CTERM"/>
    <property type="match status" value="1"/>
</dbReference>
<dbReference type="Proteomes" id="UP000619238">
    <property type="component" value="Unassembled WGS sequence"/>
</dbReference>
<dbReference type="InterPro" id="IPR026341">
    <property type="entry name" value="T9SS_type_B"/>
</dbReference>
<sequence length="65" mass="7574">QPAAKIYIFDRYGKLLKQISPAGQGWDGTYNGTPMPSADYWFRVEYVDPFDGNLKEFINHFTLKR</sequence>
<reference evidence="1 2" key="1">
    <citation type="submission" date="2020-07" db="EMBL/GenBank/DDBJ databases">
        <title>Description of Kordia aestuariivivens sp. nov., isolated from a tidal flat.</title>
        <authorList>
            <person name="Park S."/>
            <person name="Yoon J.-H."/>
        </authorList>
    </citation>
    <scope>NUCLEOTIDE SEQUENCE [LARGE SCALE GENOMIC DNA]</scope>
    <source>
        <strain evidence="1 2">YSTF-M3</strain>
    </source>
</reference>
<name>A0ABR7QGS7_9FLAO</name>
<accession>A0ABR7QGS7</accession>
<evidence type="ECO:0000313" key="2">
    <source>
        <dbReference type="Proteomes" id="UP000619238"/>
    </source>
</evidence>
<organism evidence="1 2">
    <name type="scientific">Kordia aestuariivivens</name>
    <dbReference type="NCBI Taxonomy" id="2759037"/>
    <lineage>
        <taxon>Bacteria</taxon>
        <taxon>Pseudomonadati</taxon>
        <taxon>Bacteroidota</taxon>
        <taxon>Flavobacteriia</taxon>
        <taxon>Flavobacteriales</taxon>
        <taxon>Flavobacteriaceae</taxon>
        <taxon>Kordia</taxon>
    </lineage>
</organism>